<feature type="domain" description="DUF6035" evidence="2">
    <location>
        <begin position="89"/>
        <end position="264"/>
    </location>
</feature>
<reference evidence="5 6" key="1">
    <citation type="submission" date="2017-04" db="EMBL/GenBank/DDBJ databases">
        <title>Complete genome sequence of Flavobacterium kingsejong AJ004.</title>
        <authorList>
            <person name="Lee P.C."/>
        </authorList>
    </citation>
    <scope>NUCLEOTIDE SEQUENCE [LARGE SCALE GENOMIC DNA]</scope>
    <source>
        <strain evidence="5 6">AJ004</strain>
    </source>
</reference>
<evidence type="ECO:0008006" key="7">
    <source>
        <dbReference type="Google" id="ProtNLM"/>
    </source>
</evidence>
<dbReference type="RefSeq" id="WP_108735554.1">
    <property type="nucleotide sequence ID" value="NZ_CP020919.1"/>
</dbReference>
<evidence type="ECO:0000313" key="5">
    <source>
        <dbReference type="EMBL" id="AWG23887.1"/>
    </source>
</evidence>
<proteinExistence type="predicted"/>
<name>A0A2S1LJH9_9FLAO</name>
<dbReference type="Proteomes" id="UP000244677">
    <property type="component" value="Chromosome"/>
</dbReference>
<evidence type="ECO:0000259" key="4">
    <source>
        <dbReference type="Pfam" id="PF25169"/>
    </source>
</evidence>
<organism evidence="5 6">
    <name type="scientific">Flavobacterium kingsejongi</name>
    <dbReference type="NCBI Taxonomy" id="1678728"/>
    <lineage>
        <taxon>Bacteria</taxon>
        <taxon>Pseudomonadati</taxon>
        <taxon>Bacteroidota</taxon>
        <taxon>Flavobacteriia</taxon>
        <taxon>Flavobacteriales</taxon>
        <taxon>Flavobacteriaceae</taxon>
        <taxon>Flavobacterium</taxon>
    </lineage>
</organism>
<dbReference type="EMBL" id="CP020919">
    <property type="protein sequence ID" value="AWG23887.1"/>
    <property type="molecule type" value="Genomic_DNA"/>
</dbReference>
<keyword evidence="1" id="KW-0175">Coiled coil</keyword>
<dbReference type="Pfam" id="PF19500">
    <property type="entry name" value="DUF6035"/>
    <property type="match status" value="1"/>
</dbReference>
<evidence type="ECO:0000313" key="6">
    <source>
        <dbReference type="Proteomes" id="UP000244677"/>
    </source>
</evidence>
<evidence type="ECO:0000259" key="3">
    <source>
        <dbReference type="Pfam" id="PF25167"/>
    </source>
</evidence>
<dbReference type="AlphaFoldDB" id="A0A2S1LJH9"/>
<dbReference type="Pfam" id="PF25167">
    <property type="entry name" value="DUF7829"/>
    <property type="match status" value="1"/>
</dbReference>
<dbReference type="InterPro" id="IPR057152">
    <property type="entry name" value="DUF7830"/>
</dbReference>
<feature type="coiled-coil region" evidence="1">
    <location>
        <begin position="270"/>
        <end position="314"/>
    </location>
</feature>
<keyword evidence="6" id="KW-1185">Reference proteome</keyword>
<dbReference type="OrthoDB" id="1305560at2"/>
<feature type="domain" description="DUF7829" evidence="3">
    <location>
        <begin position="330"/>
        <end position="550"/>
    </location>
</feature>
<protein>
    <recommendedName>
        <fullName evidence="7">Competence protein</fullName>
    </recommendedName>
</protein>
<feature type="domain" description="DUF7830" evidence="4">
    <location>
        <begin position="17"/>
        <end position="82"/>
    </location>
</feature>
<dbReference type="InterPro" id="IPR057151">
    <property type="entry name" value="DUF7829"/>
</dbReference>
<dbReference type="KEGG" id="fki:FK004_00935"/>
<dbReference type="Pfam" id="PF25169">
    <property type="entry name" value="DUF7830"/>
    <property type="match status" value="1"/>
</dbReference>
<evidence type="ECO:0000259" key="2">
    <source>
        <dbReference type="Pfam" id="PF19500"/>
    </source>
</evidence>
<gene>
    <name evidence="5" type="ORF">FK004_00935</name>
</gene>
<sequence>MGRHDRSIKIAFNKTSGEILDADKVFDITKDAFQIRRKYHEKNLELSCCECEQDLMVSGSKYDRLHFKHKPGHDFCILADGKLSPYDHEKLTAILKAKESDRHKELKNKIGVLLKIVSGVDLNTIQIDNKFIVKDNEKRRPDVYCKYQDKELVFEIQLSDLSLGYILSRQNFYKKHGMYLIWILDNFDIHNQGTLERDIKYLAKYENFFKLDEKSETLKLDCDYKFPFLTDDNKLLTKWLNNSVTLNELKFDSEVFQVYFYNYGDNKIKTETLQKQKVEELKEAERKRREQVKLENAEKTAKKIITKIADFRKKKSQNFDIISIEIEELDDFELGILNKTLDLRGKSKSPLIKWIDEATQDDVVFLSFILKTNNIELDIYSTENGRTPLQALFENENIHKTMPALYLFKTGYRLTENDKLTLSKFKDEQKITEENFHIFNFCNNLKDRNLVSDVVRFSKLLFIVETVRKEQMVWYNYTKGNVWVSFANNAIQSYSEYWEYVELVFKRFGFWDKLIQLDKKGTFQKKVEQFYSKMPRQKYDFDEVFNDLYPKDGI</sequence>
<dbReference type="InterPro" id="IPR046099">
    <property type="entry name" value="DUF6035"/>
</dbReference>
<evidence type="ECO:0000256" key="1">
    <source>
        <dbReference type="SAM" id="Coils"/>
    </source>
</evidence>
<accession>A0A2S1LJH9</accession>